<name>A0ABQ7PPH6_9HYPO</name>
<evidence type="ECO:0000313" key="1">
    <source>
        <dbReference type="EMBL" id="KAG5968467.1"/>
    </source>
</evidence>
<gene>
    <name evidence="1" type="ORF">E4U57_006013</name>
</gene>
<organism evidence="1 2">
    <name type="scientific">Claviceps arundinis</name>
    <dbReference type="NCBI Taxonomy" id="1623583"/>
    <lineage>
        <taxon>Eukaryota</taxon>
        <taxon>Fungi</taxon>
        <taxon>Dikarya</taxon>
        <taxon>Ascomycota</taxon>
        <taxon>Pezizomycotina</taxon>
        <taxon>Sordariomycetes</taxon>
        <taxon>Hypocreomycetidae</taxon>
        <taxon>Hypocreales</taxon>
        <taxon>Clavicipitaceae</taxon>
        <taxon>Claviceps</taxon>
    </lineage>
</organism>
<dbReference type="Proteomes" id="UP000742024">
    <property type="component" value="Unassembled WGS sequence"/>
</dbReference>
<proteinExistence type="predicted"/>
<reference evidence="1 2" key="1">
    <citation type="journal article" date="2020" name="bioRxiv">
        <title>Whole genome comparisons of ergot fungi reveals the divergence and evolution of species within the genus Claviceps are the result of varying mechanisms driving genome evolution and host range expansion.</title>
        <authorList>
            <person name="Wyka S.A."/>
            <person name="Mondo S.J."/>
            <person name="Liu M."/>
            <person name="Dettman J."/>
            <person name="Nalam V."/>
            <person name="Broders K.D."/>
        </authorList>
    </citation>
    <scope>NUCLEOTIDE SEQUENCE [LARGE SCALE GENOMIC DNA]</scope>
    <source>
        <strain evidence="1 2">LM583</strain>
    </source>
</reference>
<keyword evidence="2" id="KW-1185">Reference proteome</keyword>
<comment type="caution">
    <text evidence="1">The sequence shown here is derived from an EMBL/GenBank/DDBJ whole genome shotgun (WGS) entry which is preliminary data.</text>
</comment>
<protein>
    <submittedName>
        <fullName evidence="1">Uncharacterized protein</fullName>
    </submittedName>
</protein>
<dbReference type="EMBL" id="SRPR01000005">
    <property type="protein sequence ID" value="KAG5968467.1"/>
    <property type="molecule type" value="Genomic_DNA"/>
</dbReference>
<evidence type="ECO:0000313" key="2">
    <source>
        <dbReference type="Proteomes" id="UP000742024"/>
    </source>
</evidence>
<sequence length="70" mass="7712">MNIKMSEYCCASWTSVVLSVPDPLESQILNSSDSMEHAHCYQVPAQCALVQRKRLLCDLGLLNAISSIQA</sequence>
<accession>A0ABQ7PPH6</accession>